<evidence type="ECO:0000313" key="4">
    <source>
        <dbReference type="EMBL" id="SVA84549.1"/>
    </source>
</evidence>
<dbReference type="AlphaFoldDB" id="A0A381Z5T9"/>
<dbReference type="Pfam" id="PF00675">
    <property type="entry name" value="Peptidase_M16"/>
    <property type="match status" value="1"/>
</dbReference>
<dbReference type="PANTHER" id="PTHR11851">
    <property type="entry name" value="METALLOPROTEASE"/>
    <property type="match status" value="1"/>
</dbReference>
<sequence length="403" mass="44444">VETVSLGAWVSVGTRHEQPEHNGISHLLEHMAFKGTDHRSARSISEEIEAVGGHLNAYTSRENTAYFAKVLKDDLSLATDIISDILQYSTLDPEELERERAVIIQEINQAHDTPDDIVFDYFQQAAYPNQAIGRPVLGSVALVEGIPRDTIKSFMAEQYACDSIVLSAAGNVNHDEFVTLVKDTFTTLPFKSPRATETLDYVNGDYRESRDLEQLHLVMGFNGLSYLDIEYYPMAVLSTLLGGGMSSRLFQEARERRGLVYSIYSFTSNYQDGGLLGIYAGTGGDNIGELVPVICGEITSVCGKVTENELVRAKAQLKSAILMALESSSSRCEQAARQLQIFGHTITIPEVIEKINAVNTDAVETVARRIFCSRPTIAAIGPTKKLDEYTHIENLLPKIPFAT</sequence>
<dbReference type="GO" id="GO:0046872">
    <property type="term" value="F:metal ion binding"/>
    <property type="evidence" value="ECO:0007669"/>
    <property type="project" value="InterPro"/>
</dbReference>
<dbReference type="PROSITE" id="PS00143">
    <property type="entry name" value="INSULINASE"/>
    <property type="match status" value="1"/>
</dbReference>
<dbReference type="FunFam" id="3.30.830.10:FF:000008">
    <property type="entry name" value="Mitochondrial-processing peptidase subunit beta"/>
    <property type="match status" value="1"/>
</dbReference>
<evidence type="ECO:0000259" key="3">
    <source>
        <dbReference type="Pfam" id="PF05193"/>
    </source>
</evidence>
<protein>
    <recommendedName>
        <fullName evidence="5">Peptidase M16 N-terminal domain-containing protein</fullName>
    </recommendedName>
</protein>
<dbReference type="PANTHER" id="PTHR11851:SF49">
    <property type="entry name" value="MITOCHONDRIAL-PROCESSING PEPTIDASE SUBUNIT ALPHA"/>
    <property type="match status" value="1"/>
</dbReference>
<dbReference type="Pfam" id="PF05193">
    <property type="entry name" value="Peptidase_M16_C"/>
    <property type="match status" value="1"/>
</dbReference>
<dbReference type="InterPro" id="IPR001431">
    <property type="entry name" value="Pept_M16_Zn_BS"/>
</dbReference>
<reference evidence="4" key="1">
    <citation type="submission" date="2018-05" db="EMBL/GenBank/DDBJ databases">
        <authorList>
            <person name="Lanie J.A."/>
            <person name="Ng W.-L."/>
            <person name="Kazmierczak K.M."/>
            <person name="Andrzejewski T.M."/>
            <person name="Davidsen T.M."/>
            <person name="Wayne K.J."/>
            <person name="Tettelin H."/>
            <person name="Glass J.I."/>
            <person name="Rusch D."/>
            <person name="Podicherti R."/>
            <person name="Tsui H.-C.T."/>
            <person name="Winkler M.E."/>
        </authorList>
    </citation>
    <scope>NUCLEOTIDE SEQUENCE</scope>
</reference>
<dbReference type="SUPFAM" id="SSF63411">
    <property type="entry name" value="LuxS/MPP-like metallohydrolase"/>
    <property type="match status" value="2"/>
</dbReference>
<feature type="non-terminal residue" evidence="4">
    <location>
        <position position="1"/>
    </location>
</feature>
<dbReference type="EMBL" id="UINC01020040">
    <property type="protein sequence ID" value="SVA84549.1"/>
    <property type="molecule type" value="Genomic_DNA"/>
</dbReference>
<accession>A0A381Z5T9</accession>
<dbReference type="InterPro" id="IPR050361">
    <property type="entry name" value="MPP/UQCRC_Complex"/>
</dbReference>
<dbReference type="GO" id="GO:0006508">
    <property type="term" value="P:proteolysis"/>
    <property type="evidence" value="ECO:0007669"/>
    <property type="project" value="InterPro"/>
</dbReference>
<dbReference type="InterPro" id="IPR007863">
    <property type="entry name" value="Peptidase_M16_C"/>
</dbReference>
<evidence type="ECO:0000256" key="1">
    <source>
        <dbReference type="ARBA" id="ARBA00007261"/>
    </source>
</evidence>
<dbReference type="Gene3D" id="3.30.830.10">
    <property type="entry name" value="Metalloenzyme, LuxS/M16 peptidase-like"/>
    <property type="match status" value="2"/>
</dbReference>
<gene>
    <name evidence="4" type="ORF">METZ01_LOCUS137403</name>
</gene>
<feature type="domain" description="Peptidase M16 N-terminal" evidence="2">
    <location>
        <begin position="2"/>
        <end position="138"/>
    </location>
</feature>
<dbReference type="InterPro" id="IPR011249">
    <property type="entry name" value="Metalloenz_LuxS/M16"/>
</dbReference>
<organism evidence="4">
    <name type="scientific">marine metagenome</name>
    <dbReference type="NCBI Taxonomy" id="408172"/>
    <lineage>
        <taxon>unclassified sequences</taxon>
        <taxon>metagenomes</taxon>
        <taxon>ecological metagenomes</taxon>
    </lineage>
</organism>
<dbReference type="GO" id="GO:0004222">
    <property type="term" value="F:metalloendopeptidase activity"/>
    <property type="evidence" value="ECO:0007669"/>
    <property type="project" value="InterPro"/>
</dbReference>
<proteinExistence type="inferred from homology"/>
<comment type="similarity">
    <text evidence="1">Belongs to the peptidase M16 family.</text>
</comment>
<name>A0A381Z5T9_9ZZZZ</name>
<feature type="domain" description="Peptidase M16 C-terminal" evidence="3">
    <location>
        <begin position="146"/>
        <end position="317"/>
    </location>
</feature>
<evidence type="ECO:0000259" key="2">
    <source>
        <dbReference type="Pfam" id="PF00675"/>
    </source>
</evidence>
<dbReference type="InterPro" id="IPR011765">
    <property type="entry name" value="Pept_M16_N"/>
</dbReference>
<evidence type="ECO:0008006" key="5">
    <source>
        <dbReference type="Google" id="ProtNLM"/>
    </source>
</evidence>